<dbReference type="PANTHER" id="PTHR46516:SF1">
    <property type="entry name" value="TRNA-SPECIFIC ADENOSINE DEAMINASE 1"/>
    <property type="match status" value="1"/>
</dbReference>
<organism evidence="14 15">
    <name type="scientific">Microbotryum intermedium</name>
    <dbReference type="NCBI Taxonomy" id="269621"/>
    <lineage>
        <taxon>Eukaryota</taxon>
        <taxon>Fungi</taxon>
        <taxon>Dikarya</taxon>
        <taxon>Basidiomycota</taxon>
        <taxon>Pucciniomycotina</taxon>
        <taxon>Microbotryomycetes</taxon>
        <taxon>Microbotryales</taxon>
        <taxon>Microbotryaceae</taxon>
        <taxon>Microbotryum</taxon>
    </lineage>
</organism>
<dbReference type="STRING" id="269621.A0A238FBP6"/>
<dbReference type="GO" id="GO:0008033">
    <property type="term" value="P:tRNA processing"/>
    <property type="evidence" value="ECO:0007669"/>
    <property type="project" value="UniProtKB-KW"/>
</dbReference>
<comment type="similarity">
    <text evidence="7">Belongs to the ADAT1 family.</text>
</comment>
<dbReference type="Proteomes" id="UP000198372">
    <property type="component" value="Unassembled WGS sequence"/>
</dbReference>
<comment type="cofactor">
    <cofactor evidence="5">
        <name>1D-myo-inositol hexakisphosphate</name>
        <dbReference type="ChEBI" id="CHEBI:58130"/>
    </cofactor>
</comment>
<evidence type="ECO:0000256" key="10">
    <source>
        <dbReference type="ARBA" id="ARBA00041760"/>
    </source>
</evidence>
<protein>
    <recommendedName>
        <fullName evidence="9">tRNA-specific adenosine deaminase 1</fullName>
        <ecNumber evidence="8">3.5.4.34</ecNumber>
    </recommendedName>
    <alternativeName>
        <fullName evidence="10">tRNA-specific adenosine-37 deaminase</fullName>
    </alternativeName>
</protein>
<evidence type="ECO:0000256" key="11">
    <source>
        <dbReference type="ARBA" id="ARBA00047635"/>
    </source>
</evidence>
<dbReference type="PANTHER" id="PTHR46516">
    <property type="entry name" value="TRNA-SPECIFIC ADENOSINE DEAMINASE 1"/>
    <property type="match status" value="1"/>
</dbReference>
<dbReference type="OrthoDB" id="10268011at2759"/>
<feature type="domain" description="A to I editase" evidence="13">
    <location>
        <begin position="67"/>
        <end position="464"/>
    </location>
</feature>
<dbReference type="AlphaFoldDB" id="A0A238FBP6"/>
<dbReference type="PROSITE" id="PS50141">
    <property type="entry name" value="A_DEAMIN_EDITASE"/>
    <property type="match status" value="1"/>
</dbReference>
<dbReference type="GO" id="GO:0043829">
    <property type="term" value="F:tRNA-specific adenosine-37 deaminase activity"/>
    <property type="evidence" value="ECO:0007669"/>
    <property type="project" value="UniProtKB-EC"/>
</dbReference>
<evidence type="ECO:0000313" key="14">
    <source>
        <dbReference type="EMBL" id="SCV69433.1"/>
    </source>
</evidence>
<comment type="catalytic activity">
    <reaction evidence="11">
        <text>adenosine(37) in tRNA(Ala) + H2O + H(+) = inosine(37) in tRNA(Ala) + NH4(+)</text>
        <dbReference type="Rhea" id="RHEA:50968"/>
        <dbReference type="Rhea" id="RHEA-COMP:12855"/>
        <dbReference type="Rhea" id="RHEA-COMP:12856"/>
        <dbReference type="ChEBI" id="CHEBI:15377"/>
        <dbReference type="ChEBI" id="CHEBI:15378"/>
        <dbReference type="ChEBI" id="CHEBI:28938"/>
        <dbReference type="ChEBI" id="CHEBI:74411"/>
        <dbReference type="ChEBI" id="CHEBI:82852"/>
        <dbReference type="EC" id="3.5.4.34"/>
    </reaction>
</comment>
<keyword evidence="3" id="KW-0378">Hydrolase</keyword>
<dbReference type="EC" id="3.5.4.34" evidence="8"/>
<evidence type="ECO:0000256" key="3">
    <source>
        <dbReference type="ARBA" id="ARBA00022801"/>
    </source>
</evidence>
<keyword evidence="2" id="KW-0479">Metal-binding</keyword>
<accession>A0A238FBP6</accession>
<feature type="region of interest" description="Disordered" evidence="12">
    <location>
        <begin position="212"/>
        <end position="236"/>
    </location>
</feature>
<dbReference type="InterPro" id="IPR002466">
    <property type="entry name" value="A_deamin"/>
</dbReference>
<keyword evidence="4" id="KW-0862">Zinc</keyword>
<evidence type="ECO:0000256" key="5">
    <source>
        <dbReference type="ARBA" id="ARBA00037026"/>
    </source>
</evidence>
<keyword evidence="1" id="KW-0819">tRNA processing</keyword>
<comment type="function">
    <text evidence="6">Specifically deaminates adenosine-37 to inosine in tRNA-Ala.</text>
</comment>
<evidence type="ECO:0000256" key="9">
    <source>
        <dbReference type="ARBA" id="ARBA00040502"/>
    </source>
</evidence>
<name>A0A238FBP6_9BASI</name>
<evidence type="ECO:0000313" key="15">
    <source>
        <dbReference type="Proteomes" id="UP000198372"/>
    </source>
</evidence>
<dbReference type="GO" id="GO:0046872">
    <property type="term" value="F:metal ion binding"/>
    <property type="evidence" value="ECO:0007669"/>
    <property type="project" value="UniProtKB-KW"/>
</dbReference>
<evidence type="ECO:0000259" key="13">
    <source>
        <dbReference type="PROSITE" id="PS50141"/>
    </source>
</evidence>
<evidence type="ECO:0000256" key="12">
    <source>
        <dbReference type="SAM" id="MobiDB-lite"/>
    </source>
</evidence>
<evidence type="ECO:0000256" key="7">
    <source>
        <dbReference type="ARBA" id="ARBA00038326"/>
    </source>
</evidence>
<dbReference type="GO" id="GO:0003723">
    <property type="term" value="F:RNA binding"/>
    <property type="evidence" value="ECO:0007669"/>
    <property type="project" value="InterPro"/>
</dbReference>
<reference evidence="15" key="1">
    <citation type="submission" date="2016-09" db="EMBL/GenBank/DDBJ databases">
        <authorList>
            <person name="Jeantristanb JTB J.-T."/>
            <person name="Ricardo R."/>
        </authorList>
    </citation>
    <scope>NUCLEOTIDE SEQUENCE [LARGE SCALE GENOMIC DNA]</scope>
</reference>
<evidence type="ECO:0000256" key="2">
    <source>
        <dbReference type="ARBA" id="ARBA00022723"/>
    </source>
</evidence>
<evidence type="ECO:0000256" key="4">
    <source>
        <dbReference type="ARBA" id="ARBA00022833"/>
    </source>
</evidence>
<dbReference type="EMBL" id="FMSP01000004">
    <property type="protein sequence ID" value="SCV69433.1"/>
    <property type="molecule type" value="Genomic_DNA"/>
</dbReference>
<evidence type="ECO:0000256" key="6">
    <source>
        <dbReference type="ARBA" id="ARBA00037784"/>
    </source>
</evidence>
<gene>
    <name evidence="14" type="ORF">BQ2448_2453</name>
</gene>
<dbReference type="Pfam" id="PF02137">
    <property type="entry name" value="A_deamin"/>
    <property type="match status" value="1"/>
</dbReference>
<proteinExistence type="inferred from homology"/>
<evidence type="ECO:0000256" key="8">
    <source>
        <dbReference type="ARBA" id="ARBA00038940"/>
    </source>
</evidence>
<dbReference type="SMART" id="SM00552">
    <property type="entry name" value="ADEAMc"/>
    <property type="match status" value="1"/>
</dbReference>
<sequence length="484" mass="52289">MNALPLPLSVTENIARAVLDTYHALPPKGKPRTRTNGAREWTVLAGFCLYPSSERERYDLSQYRCVSIGTGVRVLPYNKLPRHGDVIHDSHGEIIARRGLLRYLVAQLEAAIGDEDPASSCLVRGSNGRWKLKDELRLGMYVSTLPCGDASTYSLALLAPPSPPLEPIAAPQHLSKPPPMLESSIFAASLGIETSRNTSMGESAIPQVRRGRVGYSAPPGTLRTKPGRLDSPPTTSHSCSDKLAMWSLVGVQGGTLAALGVDRIIVSTLVVGGVPKDEQERVEAEVTRAVGGRLGDWIMDGCRSTVPYVGFCDAVFEKDRSAIEGPGEVVSAAESEFCSAILVPTTLPLSNLSYLVPSNADFSYILDEGIEIVCNGTRMGGKLKRNPGEPLSRKTSSRISQLKLMQRCAEVAPMLGLVWPSSQTYHQSKCSSLASWYQYVKHAVRSPGAPLEAWLVTGAEYESFDCLGRLEPSPTKEEAADVVL</sequence>
<evidence type="ECO:0000256" key="1">
    <source>
        <dbReference type="ARBA" id="ARBA00022694"/>
    </source>
</evidence>
<keyword evidence="15" id="KW-1185">Reference proteome</keyword>